<dbReference type="PANTHER" id="PTHR43298">
    <property type="entry name" value="MULTIDRUG RESISTANCE PROTEIN NORM-RELATED"/>
    <property type="match status" value="1"/>
</dbReference>
<accession>A0A6M0RAD0</accession>
<keyword evidence="14" id="KW-1185">Reference proteome</keyword>
<keyword evidence="7 12" id="KW-0812">Transmembrane</keyword>
<name>A0A6M0RAD0_9CLOT</name>
<feature type="transmembrane region" description="Helical" evidence="12">
    <location>
        <begin position="86"/>
        <end position="105"/>
    </location>
</feature>
<evidence type="ECO:0000256" key="6">
    <source>
        <dbReference type="ARBA" id="ARBA00022475"/>
    </source>
</evidence>
<reference evidence="13 14" key="1">
    <citation type="submission" date="2019-04" db="EMBL/GenBank/DDBJ databases">
        <title>Genome sequencing of Clostridium botulinum Groups I-IV and Clostridium butyricum.</title>
        <authorList>
            <person name="Brunt J."/>
            <person name="Van Vliet A.H.M."/>
            <person name="Stringer S.C."/>
            <person name="Carter A.T."/>
            <person name="Peck M.W."/>
        </authorList>
    </citation>
    <scope>NUCLEOTIDE SEQUENCE [LARGE SCALE GENOMIC DNA]</scope>
    <source>
        <strain evidence="13 14">IFR 18/094</strain>
    </source>
</reference>
<keyword evidence="6" id="KW-1003">Cell membrane</keyword>
<dbReference type="Pfam" id="PF01554">
    <property type="entry name" value="MatE"/>
    <property type="match status" value="2"/>
</dbReference>
<evidence type="ECO:0000256" key="10">
    <source>
        <dbReference type="ARBA" id="ARBA00023136"/>
    </source>
</evidence>
<comment type="function">
    <text evidence="1">Multidrug efflux pump.</text>
</comment>
<evidence type="ECO:0000256" key="7">
    <source>
        <dbReference type="ARBA" id="ARBA00022692"/>
    </source>
</evidence>
<evidence type="ECO:0000313" key="14">
    <source>
        <dbReference type="Proteomes" id="UP000473885"/>
    </source>
</evidence>
<dbReference type="AlphaFoldDB" id="A0A6M0RAD0"/>
<evidence type="ECO:0000256" key="4">
    <source>
        <dbReference type="ARBA" id="ARBA00022448"/>
    </source>
</evidence>
<keyword evidence="9" id="KW-0406">Ion transport</keyword>
<evidence type="ECO:0000313" key="13">
    <source>
        <dbReference type="EMBL" id="NEZ47166.1"/>
    </source>
</evidence>
<evidence type="ECO:0000256" key="2">
    <source>
        <dbReference type="ARBA" id="ARBA00004651"/>
    </source>
</evidence>
<dbReference type="GO" id="GO:0042910">
    <property type="term" value="F:xenobiotic transmembrane transporter activity"/>
    <property type="evidence" value="ECO:0007669"/>
    <property type="project" value="InterPro"/>
</dbReference>
<comment type="subcellular location">
    <subcellularLocation>
        <location evidence="2">Cell membrane</location>
        <topology evidence="2">Multi-pass membrane protein</topology>
    </subcellularLocation>
</comment>
<feature type="transmembrane region" description="Helical" evidence="12">
    <location>
        <begin position="253"/>
        <end position="272"/>
    </location>
</feature>
<dbReference type="PANTHER" id="PTHR43298:SF4">
    <property type="entry name" value="DRUG_SODIUM ANTIPORTER"/>
    <property type="match status" value="1"/>
</dbReference>
<feature type="transmembrane region" description="Helical" evidence="12">
    <location>
        <begin position="351"/>
        <end position="375"/>
    </location>
</feature>
<evidence type="ECO:0000256" key="12">
    <source>
        <dbReference type="SAM" id="Phobius"/>
    </source>
</evidence>
<feature type="transmembrane region" description="Helical" evidence="12">
    <location>
        <begin position="417"/>
        <end position="441"/>
    </location>
</feature>
<dbReference type="PIRSF" id="PIRSF006603">
    <property type="entry name" value="DinF"/>
    <property type="match status" value="1"/>
</dbReference>
<proteinExistence type="predicted"/>
<feature type="transmembrane region" description="Helical" evidence="12">
    <location>
        <begin position="189"/>
        <end position="214"/>
    </location>
</feature>
<evidence type="ECO:0000256" key="9">
    <source>
        <dbReference type="ARBA" id="ARBA00023065"/>
    </source>
</evidence>
<evidence type="ECO:0000256" key="11">
    <source>
        <dbReference type="ARBA" id="ARBA00031636"/>
    </source>
</evidence>
<dbReference type="EMBL" id="SXDP01000005">
    <property type="protein sequence ID" value="NEZ47166.1"/>
    <property type="molecule type" value="Genomic_DNA"/>
</dbReference>
<evidence type="ECO:0000256" key="1">
    <source>
        <dbReference type="ARBA" id="ARBA00003408"/>
    </source>
</evidence>
<keyword evidence="5" id="KW-0050">Antiport</keyword>
<keyword evidence="4" id="KW-0813">Transport</keyword>
<dbReference type="GO" id="GO:0006811">
    <property type="term" value="P:monoatomic ion transport"/>
    <property type="evidence" value="ECO:0007669"/>
    <property type="project" value="UniProtKB-KW"/>
</dbReference>
<evidence type="ECO:0000256" key="5">
    <source>
        <dbReference type="ARBA" id="ARBA00022449"/>
    </source>
</evidence>
<dbReference type="InterPro" id="IPR048279">
    <property type="entry name" value="MdtK-like"/>
</dbReference>
<keyword evidence="10 12" id="KW-0472">Membrane</keyword>
<feature type="transmembrane region" description="Helical" evidence="12">
    <location>
        <begin position="387"/>
        <end position="411"/>
    </location>
</feature>
<sequence length="453" mass="50286">MLKKYTFKEILDLSIPIIAEMTLYNLMGVFDTMMIGNYGGNKYLSAIGLSNGITYNISNIFVSVGLSVAITSLVAQSVGRRNYKEAEAYATLGFIVGNLIGFFISFNMYKFSKRILYMAGGRGEILYISNIFTRISVIGIFLKMNTEIINSVLRGYKNTKVPFITSIIISSFKILLDFILIFGHGTKELGIVGAAVATCIAQAIGLVFSSFYIVTKLRVRPLFEPVVSSNITKIKEIFRIYVPSFMEEGAYSISRLLCSVMIIASGSINFAANEIANTIETISIVPSLALGVAATSLVGAAFGEKNYKKAKKYAYGCTAISVVIAIVFSLVFVLMPNFLVHFFVQNKEKQVIYLASMCLLVGAIEQPFIAISTVYEGALKGIGDGRTPLIVTLITGWILRVPLIYCFIYKLKYSVVYVWWITNIQWIVDGILICLMFNLGFSRKLRKYGKYKL</sequence>
<dbReference type="InterPro" id="IPR050222">
    <property type="entry name" value="MATE_MdtK"/>
</dbReference>
<gene>
    <name evidence="13" type="ORF">FDF74_08080</name>
</gene>
<keyword evidence="8 12" id="KW-1133">Transmembrane helix</keyword>
<feature type="transmembrane region" description="Helical" evidence="12">
    <location>
        <begin position="52"/>
        <end position="74"/>
    </location>
</feature>
<evidence type="ECO:0000256" key="3">
    <source>
        <dbReference type="ARBA" id="ARBA00020268"/>
    </source>
</evidence>
<feature type="transmembrane region" description="Helical" evidence="12">
    <location>
        <begin position="284"/>
        <end position="302"/>
    </location>
</feature>
<evidence type="ECO:0000256" key="8">
    <source>
        <dbReference type="ARBA" id="ARBA00022989"/>
    </source>
</evidence>
<dbReference type="CDD" id="cd13137">
    <property type="entry name" value="MATE_NorM_like"/>
    <property type="match status" value="1"/>
</dbReference>
<feature type="transmembrane region" description="Helical" evidence="12">
    <location>
        <begin position="314"/>
        <end position="339"/>
    </location>
</feature>
<dbReference type="GO" id="GO:0015297">
    <property type="term" value="F:antiporter activity"/>
    <property type="evidence" value="ECO:0007669"/>
    <property type="project" value="UniProtKB-KW"/>
</dbReference>
<feature type="transmembrane region" description="Helical" evidence="12">
    <location>
        <begin position="163"/>
        <end position="183"/>
    </location>
</feature>
<feature type="transmembrane region" description="Helical" evidence="12">
    <location>
        <begin position="125"/>
        <end position="142"/>
    </location>
</feature>
<dbReference type="Proteomes" id="UP000473885">
    <property type="component" value="Unassembled WGS sequence"/>
</dbReference>
<feature type="transmembrane region" description="Helical" evidence="12">
    <location>
        <begin position="21"/>
        <end position="40"/>
    </location>
</feature>
<dbReference type="NCBIfam" id="TIGR00797">
    <property type="entry name" value="matE"/>
    <property type="match status" value="1"/>
</dbReference>
<dbReference type="RefSeq" id="WP_163249254.1">
    <property type="nucleotide sequence ID" value="NZ_SXDP01000005.1"/>
</dbReference>
<dbReference type="GO" id="GO:0005886">
    <property type="term" value="C:plasma membrane"/>
    <property type="evidence" value="ECO:0007669"/>
    <property type="project" value="UniProtKB-SubCell"/>
</dbReference>
<protein>
    <recommendedName>
        <fullName evidence="3">Probable multidrug resistance protein NorM</fullName>
    </recommendedName>
    <alternativeName>
        <fullName evidence="11">Multidrug-efflux transporter</fullName>
    </alternativeName>
</protein>
<organism evidence="13 14">
    <name type="scientific">Clostridium niameyense</name>
    <dbReference type="NCBI Taxonomy" id="1622073"/>
    <lineage>
        <taxon>Bacteria</taxon>
        <taxon>Bacillati</taxon>
        <taxon>Bacillota</taxon>
        <taxon>Clostridia</taxon>
        <taxon>Eubacteriales</taxon>
        <taxon>Clostridiaceae</taxon>
        <taxon>Clostridium</taxon>
    </lineage>
</organism>
<comment type="caution">
    <text evidence="13">The sequence shown here is derived from an EMBL/GenBank/DDBJ whole genome shotgun (WGS) entry which is preliminary data.</text>
</comment>
<dbReference type="InterPro" id="IPR002528">
    <property type="entry name" value="MATE_fam"/>
</dbReference>